<protein>
    <submittedName>
        <fullName evidence="2">Uncharacterized protein</fullName>
    </submittedName>
</protein>
<feature type="compositionally biased region" description="Polar residues" evidence="1">
    <location>
        <begin position="615"/>
        <end position="629"/>
    </location>
</feature>
<proteinExistence type="predicted"/>
<evidence type="ECO:0000313" key="3">
    <source>
        <dbReference type="Proteomes" id="UP000490939"/>
    </source>
</evidence>
<evidence type="ECO:0000256" key="1">
    <source>
        <dbReference type="SAM" id="MobiDB-lite"/>
    </source>
</evidence>
<feature type="compositionally biased region" description="Basic and acidic residues" evidence="1">
    <location>
        <begin position="272"/>
        <end position="282"/>
    </location>
</feature>
<keyword evidence="3" id="KW-1185">Reference proteome</keyword>
<feature type="region of interest" description="Disordered" evidence="1">
    <location>
        <begin position="575"/>
        <end position="632"/>
    </location>
</feature>
<dbReference type="AlphaFoldDB" id="A0A8H3VLG3"/>
<feature type="compositionally biased region" description="Basic and acidic residues" evidence="1">
    <location>
        <begin position="672"/>
        <end position="730"/>
    </location>
</feature>
<accession>A0A8H3VLG3</accession>
<dbReference type="Proteomes" id="UP000490939">
    <property type="component" value="Unassembled WGS sequence"/>
</dbReference>
<feature type="region of interest" description="Disordered" evidence="1">
    <location>
        <begin position="236"/>
        <end position="318"/>
    </location>
</feature>
<evidence type="ECO:0000313" key="2">
    <source>
        <dbReference type="EMBL" id="KAE9989632.1"/>
    </source>
</evidence>
<feature type="compositionally biased region" description="Polar residues" evidence="1">
    <location>
        <begin position="288"/>
        <end position="318"/>
    </location>
</feature>
<dbReference type="EMBL" id="WNWR01000176">
    <property type="protein sequence ID" value="KAE9989632.1"/>
    <property type="molecule type" value="Genomic_DNA"/>
</dbReference>
<gene>
    <name evidence="2" type="ORF">EG327_002433</name>
</gene>
<feature type="compositionally biased region" description="Basic and acidic residues" evidence="1">
    <location>
        <begin position="737"/>
        <end position="782"/>
    </location>
</feature>
<feature type="region of interest" description="Disordered" evidence="1">
    <location>
        <begin position="671"/>
        <end position="782"/>
    </location>
</feature>
<feature type="region of interest" description="Disordered" evidence="1">
    <location>
        <begin position="503"/>
        <end position="525"/>
    </location>
</feature>
<feature type="compositionally biased region" description="Low complexity" evidence="1">
    <location>
        <begin position="258"/>
        <end position="270"/>
    </location>
</feature>
<organism evidence="2 3">
    <name type="scientific">Venturia inaequalis</name>
    <name type="common">Apple scab fungus</name>
    <dbReference type="NCBI Taxonomy" id="5025"/>
    <lineage>
        <taxon>Eukaryota</taxon>
        <taxon>Fungi</taxon>
        <taxon>Dikarya</taxon>
        <taxon>Ascomycota</taxon>
        <taxon>Pezizomycotina</taxon>
        <taxon>Dothideomycetes</taxon>
        <taxon>Pleosporomycetidae</taxon>
        <taxon>Venturiales</taxon>
        <taxon>Venturiaceae</taxon>
        <taxon>Venturia</taxon>
    </lineage>
</organism>
<feature type="region of interest" description="Disordered" evidence="1">
    <location>
        <begin position="47"/>
        <end position="66"/>
    </location>
</feature>
<sequence>MGQDQSSQEPSFKPEMSLSQCFHNIGSTDANLPLLREKNVWIGEGLAAQPQHEKAPPATPNDSEEKLDEVKHDNELFYCEACCNRGFSDSRTGGFNTRSLVKDGQKIRFMDAWHDGAHLTFALGMLCSHRDTKDISFGLVSNDGSIHPDFRLLAVDHIPILFPAQGSDKLVLRTSNTNLVSEMQRRPPGLQDVLPAPELDARSKDADSPALKQNVHYEHRHSSSSPVTASIVHTVERPSSSTFGEEKNRQSSRSSIDPAASTTPTGTPPSHLEPRLSVHRGEDDDLHGSSSPDSRLQRNGSSRNRPSNISIDRTDSTPTFVTLAQQGSTIVAPAKIVPTRIDPAPEKLQSTRQTQSGDYATWYKHDAHGADMGQNMVFGNAPLRVYPRRLSAFSQPVWFCPELNCNRHFDARQVGPEPYQFAGALREHAINEHPPKPLPSTSILPTSPFNRDSEIMSGFIREGSTRAQSTRAATISATQLVPRPASIGSISAEYISPAMVSNVSQGVREETDSLLGSDDDDDSDDAAAAAANNHMIVPSNFLSNEAYISPYATMPNSASSARPLPPFFAERVQNTPTNPVPRPEPQHGSHKRFGGRACSSCNARKSNYPGEGEATSDSYDSQTESTTNLTHKKIYNISASRTEHFRINGQRAGQGDDDEDEDEETLLADLEAMEKEEHLKEEQRRREEEESARLAREKSRRLAEEADRAESEKNRVKRETVQRLKAEKLRRQAAIAEAEREYEAKREAQKRKYEQEHEELMRKKQKADEERQQYERRSSGIR</sequence>
<name>A0A8H3VLG3_VENIN</name>
<reference evidence="2 3" key="1">
    <citation type="submission" date="2019-07" db="EMBL/GenBank/DDBJ databases">
        <title>Venturia inaequalis Genome Resource.</title>
        <authorList>
            <person name="Lichtner F.J."/>
        </authorList>
    </citation>
    <scope>NUCLEOTIDE SEQUENCE [LARGE SCALE GENOMIC DNA]</scope>
    <source>
        <strain evidence="2 3">DMI_063113</strain>
    </source>
</reference>
<comment type="caution">
    <text evidence="2">The sequence shown here is derived from an EMBL/GenBank/DDBJ whole genome shotgun (WGS) entry which is preliminary data.</text>
</comment>